<sequence>MATGMIRDVDDVADQKTLETAAATGRPLDATARDWQPGARRPSPEERVARADRVRGDDAVAAWRRPH</sequence>
<reference evidence="2" key="2">
    <citation type="submission" date="2023-01" db="EMBL/GenBank/DDBJ databases">
        <authorList>
            <person name="Sun Q."/>
            <person name="Evtushenko L."/>
        </authorList>
    </citation>
    <scope>NUCLEOTIDE SEQUENCE</scope>
    <source>
        <strain evidence="2">VKM B-2555</strain>
    </source>
</reference>
<dbReference type="RefSeq" id="WP_271204033.1">
    <property type="nucleotide sequence ID" value="NZ_BSFK01000005.1"/>
</dbReference>
<evidence type="ECO:0000313" key="2">
    <source>
        <dbReference type="EMBL" id="GLK76112.1"/>
    </source>
</evidence>
<feature type="compositionally biased region" description="Basic and acidic residues" evidence="1">
    <location>
        <begin position="42"/>
        <end position="58"/>
    </location>
</feature>
<name>A0A9W6JF71_9HYPH</name>
<dbReference type="AlphaFoldDB" id="A0A9W6JF71"/>
<proteinExistence type="predicted"/>
<evidence type="ECO:0000256" key="1">
    <source>
        <dbReference type="SAM" id="MobiDB-lite"/>
    </source>
</evidence>
<evidence type="ECO:0000313" key="3">
    <source>
        <dbReference type="Proteomes" id="UP001143364"/>
    </source>
</evidence>
<dbReference type="Proteomes" id="UP001143364">
    <property type="component" value="Unassembled WGS sequence"/>
</dbReference>
<comment type="caution">
    <text evidence="2">The sequence shown here is derived from an EMBL/GenBank/DDBJ whole genome shotgun (WGS) entry which is preliminary data.</text>
</comment>
<accession>A0A9W6JF71</accession>
<feature type="region of interest" description="Disordered" evidence="1">
    <location>
        <begin position="17"/>
        <end position="67"/>
    </location>
</feature>
<dbReference type="EMBL" id="BSFK01000005">
    <property type="protein sequence ID" value="GLK76112.1"/>
    <property type="molecule type" value="Genomic_DNA"/>
</dbReference>
<reference evidence="2" key="1">
    <citation type="journal article" date="2014" name="Int. J. Syst. Evol. Microbiol.">
        <title>Complete genome sequence of Corynebacterium casei LMG S-19264T (=DSM 44701T), isolated from a smear-ripened cheese.</title>
        <authorList>
            <consortium name="US DOE Joint Genome Institute (JGI-PGF)"/>
            <person name="Walter F."/>
            <person name="Albersmeier A."/>
            <person name="Kalinowski J."/>
            <person name="Ruckert C."/>
        </authorList>
    </citation>
    <scope>NUCLEOTIDE SEQUENCE</scope>
    <source>
        <strain evidence="2">VKM B-2555</strain>
    </source>
</reference>
<gene>
    <name evidence="2" type="ORF">GCM10008171_13660</name>
</gene>
<protein>
    <submittedName>
        <fullName evidence="2">Uncharacterized protein</fullName>
    </submittedName>
</protein>
<keyword evidence="3" id="KW-1185">Reference proteome</keyword>
<organism evidence="2 3">
    <name type="scientific">Methylopila jiangsuensis</name>
    <dbReference type="NCBI Taxonomy" id="586230"/>
    <lineage>
        <taxon>Bacteria</taxon>
        <taxon>Pseudomonadati</taxon>
        <taxon>Pseudomonadota</taxon>
        <taxon>Alphaproteobacteria</taxon>
        <taxon>Hyphomicrobiales</taxon>
        <taxon>Methylopilaceae</taxon>
        <taxon>Methylopila</taxon>
    </lineage>
</organism>